<comment type="caution">
    <text evidence="2">The sequence shown here is derived from an EMBL/GenBank/DDBJ whole genome shotgun (WGS) entry which is preliminary data.</text>
</comment>
<reference evidence="2 3" key="1">
    <citation type="submission" date="2024-08" db="EMBL/GenBank/DDBJ databases">
        <title>Two novel Cytobacillus novel species.</title>
        <authorList>
            <person name="Liu G."/>
        </authorList>
    </citation>
    <scope>NUCLEOTIDE SEQUENCE [LARGE SCALE GENOMIC DNA]</scope>
    <source>
        <strain evidence="2 3">FJAT-53684</strain>
    </source>
</reference>
<protein>
    <recommendedName>
        <fullName evidence="4">Spore coat protein</fullName>
    </recommendedName>
</protein>
<evidence type="ECO:0000313" key="2">
    <source>
        <dbReference type="EMBL" id="MFE8694928.1"/>
    </source>
</evidence>
<gene>
    <name evidence="2" type="ORF">ACFYKT_01000</name>
</gene>
<keyword evidence="1" id="KW-0732">Signal</keyword>
<evidence type="ECO:0000313" key="3">
    <source>
        <dbReference type="Proteomes" id="UP001601058"/>
    </source>
</evidence>
<dbReference type="RefSeq" id="WP_389214152.1">
    <property type="nucleotide sequence ID" value="NZ_JBIACJ010000001.1"/>
</dbReference>
<keyword evidence="3" id="KW-1185">Reference proteome</keyword>
<evidence type="ECO:0008006" key="4">
    <source>
        <dbReference type="Google" id="ProtNLM"/>
    </source>
</evidence>
<name>A0ABW6JW01_9BACI</name>
<proteinExistence type="predicted"/>
<accession>A0ABW6JW01</accession>
<organism evidence="2 3">
    <name type="scientific">Cytobacillus mangrovibacter</name>
    <dbReference type="NCBI Taxonomy" id="3299024"/>
    <lineage>
        <taxon>Bacteria</taxon>
        <taxon>Bacillati</taxon>
        <taxon>Bacillota</taxon>
        <taxon>Bacilli</taxon>
        <taxon>Bacillales</taxon>
        <taxon>Bacillaceae</taxon>
        <taxon>Cytobacillus</taxon>
    </lineage>
</organism>
<dbReference type="Proteomes" id="UP001601058">
    <property type="component" value="Unassembled WGS sequence"/>
</dbReference>
<feature type="chain" id="PRO_5046598405" description="Spore coat protein" evidence="1">
    <location>
        <begin position="25"/>
        <end position="255"/>
    </location>
</feature>
<dbReference type="EMBL" id="JBIACJ010000001">
    <property type="protein sequence ID" value="MFE8694928.1"/>
    <property type="molecule type" value="Genomic_DNA"/>
</dbReference>
<evidence type="ECO:0000256" key="1">
    <source>
        <dbReference type="SAM" id="SignalP"/>
    </source>
</evidence>
<dbReference type="SUPFAM" id="SSF69318">
    <property type="entry name" value="Integrin alpha N-terminal domain"/>
    <property type="match status" value="1"/>
</dbReference>
<dbReference type="InterPro" id="IPR028994">
    <property type="entry name" value="Integrin_alpha_N"/>
</dbReference>
<sequence>MKKEMIFALAALFFMSLSITGVYAGEDKTKWITVSKENWDITGDGKDDVIEIKGIPYEEGQQFLKEIKLHIAASNGKAYETEFEGGLNPHVQFVDLNHDGVKDVYVSVETGGSGGITNHYLYTLKGFQFTDLTVPDPLVINGQFHNGYKASITIQETGRSVTFDLRNRGEDYEKSGLFINGKLSEPTELMVDAYSVLKPVILDGKKNGLVGIQAISGAFHADWIANVESTWIYENGKWILKDTKIMDGKRKKNRH</sequence>
<feature type="signal peptide" evidence="1">
    <location>
        <begin position="1"/>
        <end position="24"/>
    </location>
</feature>